<name>A0AAU7X8Q3_9HYPH</name>
<dbReference type="InterPro" id="IPR051598">
    <property type="entry name" value="TSUP/Inactive_protease-like"/>
</dbReference>
<reference evidence="6" key="1">
    <citation type="submission" date="2024-06" db="EMBL/GenBank/DDBJ databases">
        <title>Methylostella associata gen. nov., sp. nov., a novel Ancalomicrobiaceae-affiliated facultatively methylotrophic bacteria that feed on methanotrophs of the genus Methylococcus.</title>
        <authorList>
            <person name="Saltykova V."/>
            <person name="Danilova O.V."/>
            <person name="Oshkin I.Y."/>
            <person name="Belova S.E."/>
            <person name="Pimenov N.V."/>
            <person name="Dedysh S.N."/>
        </authorList>
    </citation>
    <scope>NUCLEOTIDE SEQUENCE</scope>
    <source>
        <strain evidence="6">S20</strain>
    </source>
</reference>
<dbReference type="PANTHER" id="PTHR43701:SF12">
    <property type="entry name" value="MEMBRANE TRANSPORTER PROTEIN YTNM-RELATED"/>
    <property type="match status" value="1"/>
</dbReference>
<evidence type="ECO:0000256" key="2">
    <source>
        <dbReference type="ARBA" id="ARBA00022692"/>
    </source>
</evidence>
<evidence type="ECO:0000256" key="5">
    <source>
        <dbReference type="RuleBase" id="RU363041"/>
    </source>
</evidence>
<gene>
    <name evidence="6" type="ORF">ABS361_14510</name>
</gene>
<sequence>MLLYLPIAELPVNIFVLFGMGAAVGFLSGMFGVGGGFLLTPLLVFSGISPAVAVASVSSQLVASSASGTLTYWRKKSIDWKLAAVLVVGGLLGSLLGVLVFGRLRQLGQLDLVIGICYVVFLGAVGALMLIEAIGAIWRLKRTTPPPLKKLRQHGWVHKLPFKLRFQKSRLYISAVPVVALGTVIGFLGTLLGIGGGFLIVPALIYLLKVPTNVVIGTSLVQMVATMAFATVLQAVTNHTVDIVLAMILMVGGVIGAQFGAQVGMRLRGEHLRALLGLLILSVGVRFLIDLVITPSELYSFHTIAGGP</sequence>
<accession>A0AAU7X8Q3</accession>
<evidence type="ECO:0000256" key="3">
    <source>
        <dbReference type="ARBA" id="ARBA00022989"/>
    </source>
</evidence>
<keyword evidence="4 5" id="KW-0472">Membrane</keyword>
<organism evidence="6">
    <name type="scientific">Methyloraptor flagellatus</name>
    <dbReference type="NCBI Taxonomy" id="3162530"/>
    <lineage>
        <taxon>Bacteria</taxon>
        <taxon>Pseudomonadati</taxon>
        <taxon>Pseudomonadota</taxon>
        <taxon>Alphaproteobacteria</taxon>
        <taxon>Hyphomicrobiales</taxon>
        <taxon>Ancalomicrobiaceae</taxon>
        <taxon>Methyloraptor</taxon>
    </lineage>
</organism>
<dbReference type="Pfam" id="PF01925">
    <property type="entry name" value="TauE"/>
    <property type="match status" value="1"/>
</dbReference>
<evidence type="ECO:0000313" key="6">
    <source>
        <dbReference type="EMBL" id="XBY43302.1"/>
    </source>
</evidence>
<protein>
    <recommendedName>
        <fullName evidence="5">Probable membrane transporter protein</fullName>
    </recommendedName>
</protein>
<feature type="transmembrane region" description="Helical" evidence="5">
    <location>
        <begin position="113"/>
        <end position="140"/>
    </location>
</feature>
<keyword evidence="5" id="KW-1003">Cell membrane</keyword>
<proteinExistence type="inferred from homology"/>
<feature type="transmembrane region" description="Helical" evidence="5">
    <location>
        <begin position="243"/>
        <end position="261"/>
    </location>
</feature>
<comment type="subcellular location">
    <subcellularLocation>
        <location evidence="5">Cell membrane</location>
        <topology evidence="5">Multi-pass membrane protein</topology>
    </subcellularLocation>
    <subcellularLocation>
        <location evidence="1">Membrane</location>
        <topology evidence="1">Multi-pass membrane protein</topology>
    </subcellularLocation>
</comment>
<feature type="transmembrane region" description="Helical" evidence="5">
    <location>
        <begin position="214"/>
        <end position="236"/>
    </location>
</feature>
<feature type="transmembrane region" description="Helical" evidence="5">
    <location>
        <begin position="82"/>
        <end position="101"/>
    </location>
</feature>
<feature type="transmembrane region" description="Helical" evidence="5">
    <location>
        <begin position="37"/>
        <end position="62"/>
    </location>
</feature>
<evidence type="ECO:0000256" key="1">
    <source>
        <dbReference type="ARBA" id="ARBA00004141"/>
    </source>
</evidence>
<dbReference type="GO" id="GO:0005886">
    <property type="term" value="C:plasma membrane"/>
    <property type="evidence" value="ECO:0007669"/>
    <property type="project" value="UniProtKB-SubCell"/>
</dbReference>
<keyword evidence="2 5" id="KW-0812">Transmembrane</keyword>
<dbReference type="AlphaFoldDB" id="A0AAU7X8Q3"/>
<keyword evidence="3 5" id="KW-1133">Transmembrane helix</keyword>
<dbReference type="EMBL" id="CP158568">
    <property type="protein sequence ID" value="XBY43302.1"/>
    <property type="molecule type" value="Genomic_DNA"/>
</dbReference>
<evidence type="ECO:0000256" key="4">
    <source>
        <dbReference type="ARBA" id="ARBA00023136"/>
    </source>
</evidence>
<feature type="transmembrane region" description="Helical" evidence="5">
    <location>
        <begin position="12"/>
        <end position="31"/>
    </location>
</feature>
<comment type="similarity">
    <text evidence="5">Belongs to the 4-toluene sulfonate uptake permease (TSUP) (TC 2.A.102) family.</text>
</comment>
<dbReference type="RefSeq" id="WP_407048401.1">
    <property type="nucleotide sequence ID" value="NZ_CP158568.1"/>
</dbReference>
<dbReference type="InterPro" id="IPR002781">
    <property type="entry name" value="TM_pro_TauE-like"/>
</dbReference>
<dbReference type="KEGG" id="mflg:ABS361_14510"/>
<dbReference type="PANTHER" id="PTHR43701">
    <property type="entry name" value="MEMBRANE TRANSPORTER PROTEIN MJ0441-RELATED"/>
    <property type="match status" value="1"/>
</dbReference>
<feature type="transmembrane region" description="Helical" evidence="5">
    <location>
        <begin position="175"/>
        <end position="208"/>
    </location>
</feature>